<comment type="caution">
    <text evidence="2">The sequence shown here is derived from an EMBL/GenBank/DDBJ whole genome shotgun (WGS) entry which is preliminary data.</text>
</comment>
<dbReference type="OrthoDB" id="98069at2759"/>
<name>A0A329S082_9STRA</name>
<dbReference type="EMBL" id="MJFZ01000380">
    <property type="protein sequence ID" value="RAW30274.1"/>
    <property type="molecule type" value="Genomic_DNA"/>
</dbReference>
<dbReference type="Proteomes" id="UP000251314">
    <property type="component" value="Unassembled WGS sequence"/>
</dbReference>
<accession>A0A329S082</accession>
<dbReference type="AlphaFoldDB" id="A0A329S082"/>
<keyword evidence="3" id="KW-1185">Reference proteome</keyword>
<protein>
    <submittedName>
        <fullName evidence="2">Uncharacterized protein</fullName>
    </submittedName>
</protein>
<sequence length="234" mass="26293">MCTSLRAVVSAIMQAISWFLHAPAAASRLDDEDNENEQVVIVHSLSSQPNTRTSRVRFITTVDDIRVSLTLMVTACRSGLNSLQQATATWAFSAAHKRPQRFVGLVQAPTHAVSFVTSSLFEAYAADRLQFAARRHAEWTTGSKLGWTPRVVSGTTAAAIKELESKVPTRSQRHDEKHVTGYVTKKRAKMYRLQRKTNIHPRYLDYEQTPAYSSKRQENLARRQALESNQHGVV</sequence>
<gene>
    <name evidence="2" type="ORF">PC110_g13368</name>
</gene>
<reference evidence="2 3" key="1">
    <citation type="submission" date="2018-01" db="EMBL/GenBank/DDBJ databases">
        <title>Draft genome of the strawberry crown rot pathogen Phytophthora cactorum.</title>
        <authorList>
            <person name="Armitage A.D."/>
            <person name="Lysoe E."/>
            <person name="Nellist C.F."/>
            <person name="Harrison R.J."/>
            <person name="Brurberg M.B."/>
        </authorList>
    </citation>
    <scope>NUCLEOTIDE SEQUENCE [LARGE SCALE GENOMIC DNA]</scope>
    <source>
        <strain evidence="2 3">10300</strain>
    </source>
</reference>
<evidence type="ECO:0000313" key="3">
    <source>
        <dbReference type="Proteomes" id="UP000251314"/>
    </source>
</evidence>
<feature type="signal peptide" evidence="1">
    <location>
        <begin position="1"/>
        <end position="26"/>
    </location>
</feature>
<evidence type="ECO:0000256" key="1">
    <source>
        <dbReference type="SAM" id="SignalP"/>
    </source>
</evidence>
<evidence type="ECO:0000313" key="2">
    <source>
        <dbReference type="EMBL" id="RAW30274.1"/>
    </source>
</evidence>
<dbReference type="VEuPathDB" id="FungiDB:PC110_g13368"/>
<proteinExistence type="predicted"/>
<feature type="chain" id="PRO_5016345892" evidence="1">
    <location>
        <begin position="27"/>
        <end position="234"/>
    </location>
</feature>
<keyword evidence="1" id="KW-0732">Signal</keyword>
<organism evidence="2 3">
    <name type="scientific">Phytophthora cactorum</name>
    <dbReference type="NCBI Taxonomy" id="29920"/>
    <lineage>
        <taxon>Eukaryota</taxon>
        <taxon>Sar</taxon>
        <taxon>Stramenopiles</taxon>
        <taxon>Oomycota</taxon>
        <taxon>Peronosporomycetes</taxon>
        <taxon>Peronosporales</taxon>
        <taxon>Peronosporaceae</taxon>
        <taxon>Phytophthora</taxon>
    </lineage>
</organism>